<keyword evidence="2" id="KW-1185">Reference proteome</keyword>
<dbReference type="RefSeq" id="WP_204654456.1">
    <property type="nucleotide sequence ID" value="NZ_JAFBFD010000028.1"/>
</dbReference>
<accession>A0ABV9MVR7</accession>
<dbReference type="EMBL" id="JBHSGS010000054">
    <property type="protein sequence ID" value="MFC4720042.1"/>
    <property type="molecule type" value="Genomic_DNA"/>
</dbReference>
<dbReference type="Proteomes" id="UP001595969">
    <property type="component" value="Unassembled WGS sequence"/>
</dbReference>
<proteinExistence type="predicted"/>
<sequence>MIEFDNLKEYLKCGLGFTDLFEEEMFHYLLKRDGKLFYNPKIKMMCDINLTPVYYVEQVYTGSKSYL</sequence>
<evidence type="ECO:0000313" key="1">
    <source>
        <dbReference type="EMBL" id="MFC4720042.1"/>
    </source>
</evidence>
<protein>
    <submittedName>
        <fullName evidence="1">Uncharacterized protein</fullName>
    </submittedName>
</protein>
<reference evidence="2" key="1">
    <citation type="journal article" date="2019" name="Int. J. Syst. Evol. Microbiol.">
        <title>The Global Catalogue of Microorganisms (GCM) 10K type strain sequencing project: providing services to taxonomists for standard genome sequencing and annotation.</title>
        <authorList>
            <consortium name="The Broad Institute Genomics Platform"/>
            <consortium name="The Broad Institute Genome Sequencing Center for Infectious Disease"/>
            <person name="Wu L."/>
            <person name="Ma J."/>
        </authorList>
    </citation>
    <scope>NUCLEOTIDE SEQUENCE [LARGE SCALE GENOMIC DNA]</scope>
    <source>
        <strain evidence="2">CGMCC 1.19032</strain>
    </source>
</reference>
<gene>
    <name evidence="1" type="ORF">ACFO5I_09920</name>
</gene>
<organism evidence="1 2">
    <name type="scientific">Enterococcus lemanii</name>
    <dbReference type="NCBI Taxonomy" id="1159752"/>
    <lineage>
        <taxon>Bacteria</taxon>
        <taxon>Bacillati</taxon>
        <taxon>Bacillota</taxon>
        <taxon>Bacilli</taxon>
        <taxon>Lactobacillales</taxon>
        <taxon>Enterococcaceae</taxon>
        <taxon>Enterococcus</taxon>
    </lineage>
</organism>
<comment type="caution">
    <text evidence="1">The sequence shown here is derived from an EMBL/GenBank/DDBJ whole genome shotgun (WGS) entry which is preliminary data.</text>
</comment>
<evidence type="ECO:0000313" key="2">
    <source>
        <dbReference type="Proteomes" id="UP001595969"/>
    </source>
</evidence>
<name>A0ABV9MVR7_9ENTE</name>